<dbReference type="RefSeq" id="WP_188411608.1">
    <property type="nucleotide sequence ID" value="NZ_BMDJ01000001.1"/>
</dbReference>
<dbReference type="SUPFAM" id="SSF53822">
    <property type="entry name" value="Periplasmic binding protein-like I"/>
    <property type="match status" value="1"/>
</dbReference>
<reference evidence="6" key="1">
    <citation type="journal article" date="2019" name="Int. J. Syst. Evol. Microbiol.">
        <title>The Global Catalogue of Microorganisms (GCM) 10K type strain sequencing project: providing services to taxonomists for standard genome sequencing and annotation.</title>
        <authorList>
            <consortium name="The Broad Institute Genomics Platform"/>
            <consortium name="The Broad Institute Genome Sequencing Center for Infectious Disease"/>
            <person name="Wu L."/>
            <person name="Ma J."/>
        </authorList>
    </citation>
    <scope>NUCLEOTIDE SEQUENCE [LARGE SCALE GENOMIC DNA]</scope>
    <source>
        <strain evidence="6">CCM 8939</strain>
    </source>
</reference>
<keyword evidence="2" id="KW-0238">DNA-binding</keyword>
<dbReference type="PANTHER" id="PTHR30146:SF109">
    <property type="entry name" value="HTH-TYPE TRANSCRIPTIONAL REGULATOR GALS"/>
    <property type="match status" value="1"/>
</dbReference>
<dbReference type="InterPro" id="IPR000843">
    <property type="entry name" value="HTH_LacI"/>
</dbReference>
<dbReference type="Pfam" id="PF00356">
    <property type="entry name" value="LacI"/>
    <property type="match status" value="1"/>
</dbReference>
<dbReference type="Gene3D" id="3.40.50.2300">
    <property type="match status" value="2"/>
</dbReference>
<dbReference type="Proteomes" id="UP000645390">
    <property type="component" value="Unassembled WGS sequence"/>
</dbReference>
<organism evidence="5 6">
    <name type="scientific">Pedobacter mendelii</name>
    <dbReference type="NCBI Taxonomy" id="1908240"/>
    <lineage>
        <taxon>Bacteria</taxon>
        <taxon>Pseudomonadati</taxon>
        <taxon>Bacteroidota</taxon>
        <taxon>Sphingobacteriia</taxon>
        <taxon>Sphingobacteriales</taxon>
        <taxon>Sphingobacteriaceae</taxon>
        <taxon>Pedobacter</taxon>
    </lineage>
</organism>
<keyword evidence="3" id="KW-0804">Transcription</keyword>
<dbReference type="InterPro" id="IPR046335">
    <property type="entry name" value="LacI/GalR-like_sensor"/>
</dbReference>
<proteinExistence type="predicted"/>
<comment type="caution">
    <text evidence="5">The sequence shown here is derived from an EMBL/GenBank/DDBJ whole genome shotgun (WGS) entry which is preliminary data.</text>
</comment>
<keyword evidence="6" id="KW-1185">Reference proteome</keyword>
<name>A0ABQ2BDA4_9SPHI</name>
<dbReference type="PANTHER" id="PTHR30146">
    <property type="entry name" value="LACI-RELATED TRANSCRIPTIONAL REPRESSOR"/>
    <property type="match status" value="1"/>
</dbReference>
<evidence type="ECO:0000313" key="6">
    <source>
        <dbReference type="Proteomes" id="UP000645390"/>
    </source>
</evidence>
<dbReference type="CDD" id="cd01392">
    <property type="entry name" value="HTH_LacI"/>
    <property type="match status" value="1"/>
</dbReference>
<dbReference type="EMBL" id="BMDJ01000001">
    <property type="protein sequence ID" value="GGI22775.1"/>
    <property type="molecule type" value="Genomic_DNA"/>
</dbReference>
<dbReference type="PROSITE" id="PS50932">
    <property type="entry name" value="HTH_LACI_2"/>
    <property type="match status" value="1"/>
</dbReference>
<dbReference type="Gene3D" id="1.10.260.40">
    <property type="entry name" value="lambda repressor-like DNA-binding domains"/>
    <property type="match status" value="1"/>
</dbReference>
<sequence length="339" mass="38660">MSKKIKIKDIAEELKISVTTVSFVINGKAKEKNISQAVTKKILDLVQEWGYQPNSLAKSLRTGKSKIIGFLVDDISEPFFSRIARLIDEKASEHGYKILFSSTRNNTEKAKELLQIFRDRHVDGYVIALPEGLESEIEKLIKTEAPVVLFDRYVQGMETDYVLTDNSKIVFEATQHLIDNGYKNIGFVTIETEQQQMLDRLSGYEQAVGSNKQTSLIKKIKYKNSDNMIKEMIDFFKTEEQLDAVIFAANYICMDGLRTFKEMNIKPFDDLAVISFDDFELLEFYSPPITAIAQPINDIAENIMKTLLSRLNNESDKSQKKQIVLPATLNIRSSSLRKT</sequence>
<dbReference type="SUPFAM" id="SSF47413">
    <property type="entry name" value="lambda repressor-like DNA-binding domains"/>
    <property type="match status" value="1"/>
</dbReference>
<dbReference type="SMART" id="SM00354">
    <property type="entry name" value="HTH_LACI"/>
    <property type="match status" value="1"/>
</dbReference>
<evidence type="ECO:0000256" key="2">
    <source>
        <dbReference type="ARBA" id="ARBA00023125"/>
    </source>
</evidence>
<dbReference type="InterPro" id="IPR028082">
    <property type="entry name" value="Peripla_BP_I"/>
</dbReference>
<accession>A0ABQ2BDA4</accession>
<dbReference type="InterPro" id="IPR010982">
    <property type="entry name" value="Lambda_DNA-bd_dom_sf"/>
</dbReference>
<dbReference type="Pfam" id="PF13377">
    <property type="entry name" value="Peripla_BP_3"/>
    <property type="match status" value="1"/>
</dbReference>
<evidence type="ECO:0000313" key="5">
    <source>
        <dbReference type="EMBL" id="GGI22775.1"/>
    </source>
</evidence>
<evidence type="ECO:0000259" key="4">
    <source>
        <dbReference type="PROSITE" id="PS50932"/>
    </source>
</evidence>
<feature type="domain" description="HTH lacI-type" evidence="4">
    <location>
        <begin position="5"/>
        <end position="62"/>
    </location>
</feature>
<evidence type="ECO:0000256" key="3">
    <source>
        <dbReference type="ARBA" id="ARBA00023163"/>
    </source>
</evidence>
<gene>
    <name evidence="5" type="ORF">GCM10008119_04330</name>
</gene>
<keyword evidence="1" id="KW-0805">Transcription regulation</keyword>
<evidence type="ECO:0000256" key="1">
    <source>
        <dbReference type="ARBA" id="ARBA00023015"/>
    </source>
</evidence>
<protein>
    <submittedName>
        <fullName evidence="5">LacI family transcriptional regulator</fullName>
    </submittedName>
</protein>